<keyword evidence="1" id="KW-0732">Signal</keyword>
<organism evidence="2 3">
    <name type="scientific">Catenovulum maritimum</name>
    <dbReference type="NCBI Taxonomy" id="1513271"/>
    <lineage>
        <taxon>Bacteria</taxon>
        <taxon>Pseudomonadati</taxon>
        <taxon>Pseudomonadota</taxon>
        <taxon>Gammaproteobacteria</taxon>
        <taxon>Alteromonadales</taxon>
        <taxon>Alteromonadaceae</taxon>
        <taxon>Catenovulum</taxon>
    </lineage>
</organism>
<dbReference type="RefSeq" id="WP_048695876.1">
    <property type="nucleotide sequence ID" value="NZ_KQ130517.1"/>
</dbReference>
<dbReference type="STRING" id="1513271.XM47_18360"/>
<evidence type="ECO:0000256" key="1">
    <source>
        <dbReference type="SAM" id="SignalP"/>
    </source>
</evidence>
<evidence type="ECO:0008006" key="4">
    <source>
        <dbReference type="Google" id="ProtNLM"/>
    </source>
</evidence>
<dbReference type="EMBL" id="LAZL01000047">
    <property type="protein sequence ID" value="KMT63690.1"/>
    <property type="molecule type" value="Genomic_DNA"/>
</dbReference>
<evidence type="ECO:0000313" key="2">
    <source>
        <dbReference type="EMBL" id="KMT63690.1"/>
    </source>
</evidence>
<dbReference type="PANTHER" id="PTHR36848">
    <property type="entry name" value="DNA-BINDING PROTEIN (PUTATIVE SECRETED PROTEIN)-RELATED"/>
    <property type="match status" value="1"/>
</dbReference>
<feature type="chain" id="PRO_5005298394" description="Glycoside hydrolase" evidence="1">
    <location>
        <begin position="23"/>
        <end position="928"/>
    </location>
</feature>
<evidence type="ECO:0000313" key="3">
    <source>
        <dbReference type="Proteomes" id="UP000037600"/>
    </source>
</evidence>
<reference evidence="2 3" key="1">
    <citation type="submission" date="2015-04" db="EMBL/GenBank/DDBJ databases">
        <title>Draft Genome Sequence of the Novel Agar-Digesting Marine Bacterium Q1.</title>
        <authorList>
            <person name="Li Y."/>
            <person name="Li D."/>
            <person name="Chen G."/>
            <person name="Du Z."/>
        </authorList>
    </citation>
    <scope>NUCLEOTIDE SEQUENCE [LARGE SCALE GENOMIC DNA]</scope>
    <source>
        <strain evidence="2 3">Q1</strain>
    </source>
</reference>
<dbReference type="InterPro" id="IPR053161">
    <property type="entry name" value="Ulvan_degrading_GH"/>
</dbReference>
<dbReference type="Proteomes" id="UP000037600">
    <property type="component" value="Unassembled WGS sequence"/>
</dbReference>
<dbReference type="Pfam" id="PF17132">
    <property type="entry name" value="Glyco_hydro_106"/>
    <property type="match status" value="2"/>
</dbReference>
<dbReference type="PANTHER" id="PTHR36848:SF2">
    <property type="entry name" value="SECRETED PROTEIN"/>
    <property type="match status" value="1"/>
</dbReference>
<accession>A0A0J8GLK7</accession>
<name>A0A0J8GLK7_9ALTE</name>
<dbReference type="OrthoDB" id="9761519at2"/>
<keyword evidence="3" id="KW-1185">Reference proteome</keyword>
<gene>
    <name evidence="2" type="ORF">XM47_18360</name>
</gene>
<dbReference type="PATRIC" id="fig|1513271.3.peg.3768"/>
<dbReference type="AlphaFoldDB" id="A0A0J8GLK7"/>
<proteinExistence type="predicted"/>
<protein>
    <recommendedName>
        <fullName evidence="4">Glycoside hydrolase</fullName>
    </recommendedName>
</protein>
<comment type="caution">
    <text evidence="2">The sequence shown here is derived from an EMBL/GenBank/DDBJ whole genome shotgun (WGS) entry which is preliminary data.</text>
</comment>
<feature type="signal peptide" evidence="1">
    <location>
        <begin position="1"/>
        <end position="22"/>
    </location>
</feature>
<sequence>MKNLLKITLYSLVILTSQHSFAATDDLKLVFDTPPAQAKPFARWWWNGNCVRKEQLLRELDILKDAGFGGIEINPIMMPITDKGITQQCHEWLSDDWNALLKFTITEAKKRGLKSDVIVGSGWPFGGRFLKDDELLQRIVINKIPLKGPVDFAQDLDTLLTPPGGKQIEPKLMFLSLVPKNIQKLDQIVDLMPKVNKQGKLVFQLDRGEYDLYVGKLQTGFRKVTHGAPGADGPVLDHFNKVAVRRYLDRMTDALANVFDGQLGEHVRSAFCDSIELSGANWNANFAKQFKQQNGYDIQPWLPFVVMNKHEHASVDYSPEFNDKIKRVRYDFYQSLVTIFNQQFVETFHDWANEHGMKSRYQAYGAPWLVGISEGNMLVDIPESNNWLFRNPNASWVWNIYASSGGNISGKSVISSESMTNTKGVFQTTLEQIKQADDDNFISGLNHSVVHGFNYSPPEAGFPGWVRYGSYFSAHNTWWPYISRWTQYNARLSAVLQKAKPTAEVAILAPFADRYSETGLARGAIQQKPRFAHALWRSLSQLGYDSNYLNEQLIQQATVKNGLLHIGQMHYQVLIIAGVTSMYPQTAKAIDNIAKKGINVVFIDKLPSRSPGLQNAEKNDLSVKQAITSAVERKNVSLALPPASVNEGLQNDNPQPLTLWLQQAVLEQSITSPVNIRSPQLGLMQRHYQHGDHLVVFFSNQNLDKNVSTTIEFQGVNSLVPWQWSAETGERKKHNFDATNKTTKLNLAPAESLLLVFDNHQGQSSSKVQQPNLRSKTTLKGPWQITYMPRAGQSFVKKQSSLQSFVSADDERVRNFAGLVHYQTSVRLKNGDYLDLNDVSGGITAVYLNGNKLGNRWYGSHRYKIANAYDDKPSQLKIVYTSTLINEMIALKKTSKTATQWTGKTKKTKEVLPQQQGIIGPIRVYEAY</sequence>